<evidence type="ECO:0000256" key="2">
    <source>
        <dbReference type="ARBA" id="ARBA00022475"/>
    </source>
</evidence>
<evidence type="ECO:0000256" key="5">
    <source>
        <dbReference type="ARBA" id="ARBA00023136"/>
    </source>
</evidence>
<evidence type="ECO:0000313" key="9">
    <source>
        <dbReference type="Proteomes" id="UP000829998"/>
    </source>
</evidence>
<sequence>MSDRVYILDKKILASNRKRFEGFIIDFIFTIILIFISGFVIVITGNIFNWDIFSIWQRFVTDSTYVAFFTFLMLNYFFMECFFGASMGKFATGIVVVTEKGTKPNFIKILIRTFCRLIPFDVLSFLGKSGTFWHDSISKTHVVVRSELEKDMEIFYQIDLIGVKEVI</sequence>
<accession>A0ABY4LVW9</accession>
<dbReference type="Proteomes" id="UP000829998">
    <property type="component" value="Chromosome"/>
</dbReference>
<evidence type="ECO:0000259" key="7">
    <source>
        <dbReference type="Pfam" id="PF06271"/>
    </source>
</evidence>
<dbReference type="InterPro" id="IPR010432">
    <property type="entry name" value="RDD"/>
</dbReference>
<dbReference type="PANTHER" id="PTHR36115:SF4">
    <property type="entry name" value="MEMBRANE PROTEIN"/>
    <property type="match status" value="1"/>
</dbReference>
<evidence type="ECO:0000256" key="1">
    <source>
        <dbReference type="ARBA" id="ARBA00004651"/>
    </source>
</evidence>
<protein>
    <submittedName>
        <fullName evidence="8">RDD family protein</fullName>
    </submittedName>
</protein>
<proteinExistence type="predicted"/>
<dbReference type="RefSeq" id="WP_248729238.1">
    <property type="nucleotide sequence ID" value="NZ_CP096829.1"/>
</dbReference>
<keyword evidence="3 6" id="KW-0812">Transmembrane</keyword>
<feature type="transmembrane region" description="Helical" evidence="6">
    <location>
        <begin position="20"/>
        <end position="43"/>
    </location>
</feature>
<keyword evidence="4 6" id="KW-1133">Transmembrane helix</keyword>
<feature type="domain" description="RDD" evidence="7">
    <location>
        <begin position="14"/>
        <end position="126"/>
    </location>
</feature>
<dbReference type="EMBL" id="CP096829">
    <property type="protein sequence ID" value="UPZ17224.1"/>
    <property type="molecule type" value="Genomic_DNA"/>
</dbReference>
<evidence type="ECO:0000256" key="4">
    <source>
        <dbReference type="ARBA" id="ARBA00022989"/>
    </source>
</evidence>
<reference evidence="8 9" key="1">
    <citation type="submission" date="2022-04" db="EMBL/GenBank/DDBJ databases">
        <authorList>
            <person name="Ra J.-S."/>
            <person name="Kim S.-B."/>
        </authorList>
    </citation>
    <scope>NUCLEOTIDE SEQUENCE [LARGE SCALE GENOMIC DNA]</scope>
    <source>
        <strain evidence="8 9">MMS21-Er5</strain>
    </source>
</reference>
<keyword evidence="9" id="KW-1185">Reference proteome</keyword>
<evidence type="ECO:0000256" key="3">
    <source>
        <dbReference type="ARBA" id="ARBA00022692"/>
    </source>
</evidence>
<dbReference type="PANTHER" id="PTHR36115">
    <property type="entry name" value="PROLINE-RICH ANTIGEN HOMOLOG-RELATED"/>
    <property type="match status" value="1"/>
</dbReference>
<keyword evidence="2" id="KW-1003">Cell membrane</keyword>
<keyword evidence="5 6" id="KW-0472">Membrane</keyword>
<organism evidence="8 9">
    <name type="scientific">Flavobacterium humidisoli</name>
    <dbReference type="NCBI Taxonomy" id="2937442"/>
    <lineage>
        <taxon>Bacteria</taxon>
        <taxon>Pseudomonadati</taxon>
        <taxon>Bacteroidota</taxon>
        <taxon>Flavobacteriia</taxon>
        <taxon>Flavobacteriales</taxon>
        <taxon>Flavobacteriaceae</taxon>
        <taxon>Flavobacterium</taxon>
    </lineage>
</organism>
<gene>
    <name evidence="8" type="ORF">M0M44_07705</name>
</gene>
<evidence type="ECO:0000256" key="6">
    <source>
        <dbReference type="SAM" id="Phobius"/>
    </source>
</evidence>
<feature type="transmembrane region" description="Helical" evidence="6">
    <location>
        <begin position="63"/>
        <end position="83"/>
    </location>
</feature>
<comment type="subcellular location">
    <subcellularLocation>
        <location evidence="1">Cell membrane</location>
        <topology evidence="1">Multi-pass membrane protein</topology>
    </subcellularLocation>
</comment>
<name>A0ABY4LVW9_9FLAO</name>
<evidence type="ECO:0000313" key="8">
    <source>
        <dbReference type="EMBL" id="UPZ17224.1"/>
    </source>
</evidence>
<dbReference type="Pfam" id="PF06271">
    <property type="entry name" value="RDD"/>
    <property type="match status" value="1"/>
</dbReference>
<dbReference type="InterPro" id="IPR051791">
    <property type="entry name" value="Pra-immunoreactive"/>
</dbReference>